<evidence type="ECO:0000313" key="7">
    <source>
        <dbReference type="Proteomes" id="UP000501452"/>
    </source>
</evidence>
<dbReference type="InterPro" id="IPR018976">
    <property type="entry name" value="Imelysin-like"/>
</dbReference>
<comment type="similarity">
    <text evidence="2">Belongs to the EfeM/EfeO family.</text>
</comment>
<keyword evidence="3" id="KW-0732">Signal</keyword>
<dbReference type="InterPro" id="IPR050894">
    <property type="entry name" value="EfeM/EfeO_iron_uptake"/>
</dbReference>
<name>A0A6G8Q8B3_9ACTN</name>
<dbReference type="RefSeq" id="WP_166175336.1">
    <property type="nucleotide sequence ID" value="NZ_CP045119.1"/>
</dbReference>
<proteinExistence type="inferred from homology"/>
<dbReference type="InterPro" id="IPR038352">
    <property type="entry name" value="Imelysin_sf"/>
</dbReference>
<comment type="subcellular location">
    <subcellularLocation>
        <location evidence="1">Cell envelope</location>
    </subcellularLocation>
</comment>
<dbReference type="KEGG" id="rub:GBA63_08755"/>
<evidence type="ECO:0000256" key="4">
    <source>
        <dbReference type="SAM" id="MobiDB-lite"/>
    </source>
</evidence>
<dbReference type="PANTHER" id="PTHR39192">
    <property type="entry name" value="IRON UPTAKE SYSTEM COMPONENT EFEO"/>
    <property type="match status" value="1"/>
</dbReference>
<dbReference type="AlphaFoldDB" id="A0A6G8Q8B3"/>
<dbReference type="Gene3D" id="1.20.1420.20">
    <property type="entry name" value="M75 peptidase, HXXE motif"/>
    <property type="match status" value="1"/>
</dbReference>
<feature type="domain" description="Imelysin-like" evidence="5">
    <location>
        <begin position="102"/>
        <end position="329"/>
    </location>
</feature>
<dbReference type="Pfam" id="PF09375">
    <property type="entry name" value="Peptidase_M75"/>
    <property type="match status" value="1"/>
</dbReference>
<dbReference type="PANTHER" id="PTHR39192:SF1">
    <property type="entry name" value="IRON UPTAKE SYSTEM COMPONENT EFEO"/>
    <property type="match status" value="1"/>
</dbReference>
<protein>
    <submittedName>
        <fullName evidence="6">EfeM/EfeO family lipoprotein</fullName>
    </submittedName>
</protein>
<accession>A0A6G8Q8B3</accession>
<dbReference type="PROSITE" id="PS51257">
    <property type="entry name" value="PROKAR_LIPOPROTEIN"/>
    <property type="match status" value="1"/>
</dbReference>
<keyword evidence="6" id="KW-0449">Lipoprotein</keyword>
<evidence type="ECO:0000256" key="3">
    <source>
        <dbReference type="ARBA" id="ARBA00022729"/>
    </source>
</evidence>
<dbReference type="InterPro" id="IPR053377">
    <property type="entry name" value="Iron_uptake_EfeM/EfeO"/>
</dbReference>
<gene>
    <name evidence="6" type="ORF">GBA63_08755</name>
</gene>
<evidence type="ECO:0000256" key="1">
    <source>
        <dbReference type="ARBA" id="ARBA00004196"/>
    </source>
</evidence>
<feature type="region of interest" description="Disordered" evidence="4">
    <location>
        <begin position="31"/>
        <end position="97"/>
    </location>
</feature>
<evidence type="ECO:0000259" key="5">
    <source>
        <dbReference type="Pfam" id="PF09375"/>
    </source>
</evidence>
<dbReference type="InterPro" id="IPR034981">
    <property type="entry name" value="Imelysin-like_EfeO/Algp7"/>
</dbReference>
<keyword evidence="7" id="KW-1185">Reference proteome</keyword>
<evidence type="ECO:0000256" key="2">
    <source>
        <dbReference type="ARBA" id="ARBA00005989"/>
    </source>
</evidence>
<dbReference type="Proteomes" id="UP000501452">
    <property type="component" value="Chromosome"/>
</dbReference>
<feature type="compositionally biased region" description="Acidic residues" evidence="4">
    <location>
        <begin position="62"/>
        <end position="83"/>
    </location>
</feature>
<organism evidence="6 7">
    <name type="scientific">Rubrobacter tropicus</name>
    <dbReference type="NCBI Taxonomy" id="2653851"/>
    <lineage>
        <taxon>Bacteria</taxon>
        <taxon>Bacillati</taxon>
        <taxon>Actinomycetota</taxon>
        <taxon>Rubrobacteria</taxon>
        <taxon>Rubrobacterales</taxon>
        <taxon>Rubrobacteraceae</taxon>
        <taxon>Rubrobacter</taxon>
    </lineage>
</organism>
<dbReference type="EMBL" id="CP045119">
    <property type="protein sequence ID" value="QIN82724.1"/>
    <property type="molecule type" value="Genomic_DNA"/>
</dbReference>
<evidence type="ECO:0000313" key="6">
    <source>
        <dbReference type="EMBL" id="QIN82724.1"/>
    </source>
</evidence>
<dbReference type="NCBIfam" id="NF041757">
    <property type="entry name" value="EfeO"/>
    <property type="match status" value="1"/>
</dbReference>
<feature type="compositionally biased region" description="Low complexity" evidence="4">
    <location>
        <begin position="84"/>
        <end position="97"/>
    </location>
</feature>
<sequence length="336" mass="36802">MRETDRLGHGPGRPAFLLLGALFALLVAGCGQPPPSNGGNDGGGGEKTEETTAEETTSGETTSEETTSEETTSEETTSEETTSEETTAAVEVGGTAELAAAADEYEVYVEEQVHLLEDRTGEFTDAVISGDVEEAKRLFGPAREPWERIEPVAASLGDYDPNIDAREGDVPDEEWRGFHRIEKALWEENTTEGQEEYARRLMEDVENLHEEVEELELEPADLVTGSVELLNEVSAGKITGEEDRYSHTDLYDINANVEGSEVAFEELKPEVAGEDMTLANEVTEGFDGVYEELDQYRRGDGWVSYETLNEADRRALSQKVDALAEPLSRVGKVLEG</sequence>
<dbReference type="GO" id="GO:0030313">
    <property type="term" value="C:cell envelope"/>
    <property type="evidence" value="ECO:0007669"/>
    <property type="project" value="UniProtKB-SubCell"/>
</dbReference>
<dbReference type="CDD" id="cd14656">
    <property type="entry name" value="Imelysin-like_EfeO"/>
    <property type="match status" value="1"/>
</dbReference>
<reference evidence="6 7" key="1">
    <citation type="submission" date="2019-10" db="EMBL/GenBank/DDBJ databases">
        <title>Rubrobacter sp nov SCSIO 52090 isolated from a deep-sea sediment in the South China Sea.</title>
        <authorList>
            <person name="Chen R.W."/>
        </authorList>
    </citation>
    <scope>NUCLEOTIDE SEQUENCE [LARGE SCALE GENOMIC DNA]</scope>
    <source>
        <strain evidence="6 7">SCSIO 52909</strain>
    </source>
</reference>